<proteinExistence type="predicted"/>
<evidence type="ECO:0000313" key="1">
    <source>
        <dbReference type="EMBL" id="MBY5628756.1"/>
    </source>
</evidence>
<dbReference type="AlphaFoldDB" id="A0AAJ1A805"/>
<accession>A0AAJ1A805</accession>
<reference evidence="1" key="1">
    <citation type="submission" date="2020-04" db="EMBL/GenBank/DDBJ databases">
        <title>Global-level population genomics supports evidence of horizontal gene transfer on evolution of Rhizobia in Lentils.</title>
        <authorList>
            <person name="Gai Y."/>
            <person name="Cook D."/>
            <person name="Riely B."/>
        </authorList>
    </citation>
    <scope>NUCLEOTIDE SEQUENCE</scope>
    <source>
        <strain evidence="1">Derici101B</strain>
    </source>
</reference>
<dbReference type="RefSeq" id="WP_222260195.1">
    <property type="nucleotide sequence ID" value="NZ_JAAXEB010000004.1"/>
</dbReference>
<name>A0AAJ1A805_RHILE</name>
<organism evidence="1 2">
    <name type="scientific">Rhizobium leguminosarum</name>
    <dbReference type="NCBI Taxonomy" id="384"/>
    <lineage>
        <taxon>Bacteria</taxon>
        <taxon>Pseudomonadati</taxon>
        <taxon>Pseudomonadota</taxon>
        <taxon>Alphaproteobacteria</taxon>
        <taxon>Hyphomicrobiales</taxon>
        <taxon>Rhizobiaceae</taxon>
        <taxon>Rhizobium/Agrobacterium group</taxon>
        <taxon>Rhizobium</taxon>
    </lineage>
</organism>
<dbReference type="EMBL" id="JAAXEP010000005">
    <property type="protein sequence ID" value="MBY5628756.1"/>
    <property type="molecule type" value="Genomic_DNA"/>
</dbReference>
<evidence type="ECO:0000313" key="2">
    <source>
        <dbReference type="Proteomes" id="UP000825699"/>
    </source>
</evidence>
<sequence length="87" mass="9411">MRIRFQASNTMFASLPVALLPLLAPENRIAVFGAMPLARRSILSSLFAACLCVSALQQAFAQSDPLASWNDTPTRAAVIDFVTRVTT</sequence>
<dbReference type="Proteomes" id="UP000825699">
    <property type="component" value="Unassembled WGS sequence"/>
</dbReference>
<protein>
    <submittedName>
        <fullName evidence="1">Uncharacterized protein</fullName>
    </submittedName>
</protein>
<comment type="caution">
    <text evidence="1">The sequence shown here is derived from an EMBL/GenBank/DDBJ whole genome shotgun (WGS) entry which is preliminary data.</text>
</comment>
<gene>
    <name evidence="1" type="ORF">HFO42_11605</name>
</gene>